<proteinExistence type="predicted"/>
<dbReference type="Proteomes" id="UP000005240">
    <property type="component" value="Unassembled WGS sequence"/>
</dbReference>
<reference evidence="3 4" key="3">
    <citation type="journal article" date="2017" name="G3 (Bethesda)">
        <title>Comparative analysis highlights variable genome content of wheat rusts and divergence of the mating loci.</title>
        <authorList>
            <person name="Cuomo C.A."/>
            <person name="Bakkeren G."/>
            <person name="Khalil H.B."/>
            <person name="Panwar V."/>
            <person name="Joly D."/>
            <person name="Linning R."/>
            <person name="Sakthikumar S."/>
            <person name="Song X."/>
            <person name="Adiconis X."/>
            <person name="Fan L."/>
            <person name="Goldberg J.M."/>
            <person name="Levin J.Z."/>
            <person name="Young S."/>
            <person name="Zeng Q."/>
            <person name="Anikster Y."/>
            <person name="Bruce M."/>
            <person name="Wang M."/>
            <person name="Yin C."/>
            <person name="McCallum B."/>
            <person name="Szabo L.J."/>
            <person name="Hulbert S."/>
            <person name="Chen X."/>
            <person name="Fellers J.P."/>
        </authorList>
    </citation>
    <scope>NUCLEOTIDE SEQUENCE</scope>
    <source>
        <strain evidence="4">Isolate 1-1 / race 1 (BBBD)</strain>
        <strain evidence="3">isolate 1-1 / race 1 (BBBD)</strain>
    </source>
</reference>
<protein>
    <submittedName>
        <fullName evidence="2 3">Uncharacterized protein</fullName>
    </submittedName>
</protein>
<reference evidence="2" key="2">
    <citation type="submission" date="2016-05" db="EMBL/GenBank/DDBJ databases">
        <title>Comparative analysis highlights variable genome content of wheat rusts and divergence of the mating loci.</title>
        <authorList>
            <person name="Cuomo C.A."/>
            <person name="Bakkeren G."/>
            <person name="Szabo L."/>
            <person name="Khalil H."/>
            <person name="Joly D."/>
            <person name="Goldberg J."/>
            <person name="Young S."/>
            <person name="Zeng Q."/>
            <person name="Fellers J."/>
        </authorList>
    </citation>
    <scope>NUCLEOTIDE SEQUENCE [LARGE SCALE GENOMIC DNA]</scope>
    <source>
        <strain evidence="2">1-1 BBBD Race 1</strain>
    </source>
</reference>
<evidence type="ECO:0000256" key="1">
    <source>
        <dbReference type="SAM" id="MobiDB-lite"/>
    </source>
</evidence>
<feature type="region of interest" description="Disordered" evidence="1">
    <location>
        <begin position="130"/>
        <end position="174"/>
    </location>
</feature>
<dbReference type="AlphaFoldDB" id="A0A0C4F2B4"/>
<name>A0A0C4F2B4_PUCT1</name>
<sequence length="174" mass="18643">MFPKNVALAYVVEQKQCGSDIEDGPGNDAPISLVPDWQSDHLNSVLQCLDKMVITQAQHHKTVSTNERLYTQSKRNFKRTKGPLGVPRGLPLDCYSTTYWKTLSQYKQQTISKAPACGLDIISHKLKDLGMRNGGSASHPPPATAPPAQHSVPVASGSMTAGGNTGVGGSMNVD</sequence>
<dbReference type="OrthoDB" id="10472517at2759"/>
<feature type="compositionally biased region" description="Gly residues" evidence="1">
    <location>
        <begin position="163"/>
        <end position="174"/>
    </location>
</feature>
<evidence type="ECO:0000313" key="2">
    <source>
        <dbReference type="EMBL" id="OAV97334.1"/>
    </source>
</evidence>
<reference evidence="2" key="1">
    <citation type="submission" date="2009-11" db="EMBL/GenBank/DDBJ databases">
        <authorList>
            <consortium name="The Broad Institute Genome Sequencing Platform"/>
            <person name="Ward D."/>
            <person name="Feldgarden M."/>
            <person name="Earl A."/>
            <person name="Young S.K."/>
            <person name="Zeng Q."/>
            <person name="Koehrsen M."/>
            <person name="Alvarado L."/>
            <person name="Berlin A."/>
            <person name="Bochicchio J."/>
            <person name="Borenstein D."/>
            <person name="Chapman S.B."/>
            <person name="Chen Z."/>
            <person name="Engels R."/>
            <person name="Freedman E."/>
            <person name="Gellesch M."/>
            <person name="Goldberg J."/>
            <person name="Griggs A."/>
            <person name="Gujja S."/>
            <person name="Heilman E."/>
            <person name="Heiman D."/>
            <person name="Hepburn T."/>
            <person name="Howarth C."/>
            <person name="Jen D."/>
            <person name="Larson L."/>
            <person name="Lewis B."/>
            <person name="Mehta T."/>
            <person name="Park D."/>
            <person name="Pearson M."/>
            <person name="Roberts A."/>
            <person name="Saif S."/>
            <person name="Shea T."/>
            <person name="Shenoy N."/>
            <person name="Sisk P."/>
            <person name="Stolte C."/>
            <person name="Sykes S."/>
            <person name="Thomson T."/>
            <person name="Walk T."/>
            <person name="White J."/>
            <person name="Yandava C."/>
            <person name="Izard J."/>
            <person name="Baranova O.V."/>
            <person name="Blanton J.M."/>
            <person name="Tanner A.C."/>
            <person name="Dewhirst F.E."/>
            <person name="Haas B."/>
            <person name="Nusbaum C."/>
            <person name="Birren B."/>
        </authorList>
    </citation>
    <scope>NUCLEOTIDE SEQUENCE [LARGE SCALE GENOMIC DNA]</scope>
    <source>
        <strain evidence="2">1-1 BBBD Race 1</strain>
    </source>
</reference>
<organism evidence="2">
    <name type="scientific">Puccinia triticina (isolate 1-1 / race 1 (BBBD))</name>
    <name type="common">Brown leaf rust fungus</name>
    <dbReference type="NCBI Taxonomy" id="630390"/>
    <lineage>
        <taxon>Eukaryota</taxon>
        <taxon>Fungi</taxon>
        <taxon>Dikarya</taxon>
        <taxon>Basidiomycota</taxon>
        <taxon>Pucciniomycotina</taxon>
        <taxon>Pucciniomycetes</taxon>
        <taxon>Pucciniales</taxon>
        <taxon>Pucciniaceae</taxon>
        <taxon>Puccinia</taxon>
    </lineage>
</organism>
<evidence type="ECO:0000313" key="3">
    <source>
        <dbReference type="EnsemblFungi" id="PTTG_07235-t43_1-p1"/>
    </source>
</evidence>
<dbReference type="EnsemblFungi" id="PTTG_07235-t43_1">
    <property type="protein sequence ID" value="PTTG_07235-t43_1-p1"/>
    <property type="gene ID" value="PTTG_07235"/>
</dbReference>
<dbReference type="VEuPathDB" id="FungiDB:PTTG_07235"/>
<dbReference type="EMBL" id="ADAS02000013">
    <property type="protein sequence ID" value="OAV97334.1"/>
    <property type="molecule type" value="Genomic_DNA"/>
</dbReference>
<evidence type="ECO:0000313" key="4">
    <source>
        <dbReference type="Proteomes" id="UP000005240"/>
    </source>
</evidence>
<keyword evidence="4" id="KW-1185">Reference proteome</keyword>
<reference evidence="3" key="4">
    <citation type="submission" date="2025-05" db="UniProtKB">
        <authorList>
            <consortium name="EnsemblFungi"/>
        </authorList>
    </citation>
    <scope>IDENTIFICATION</scope>
    <source>
        <strain evidence="3">isolate 1-1 / race 1 (BBBD)</strain>
    </source>
</reference>
<gene>
    <name evidence="2" type="ORF">PTTG_07235</name>
</gene>
<accession>A0A0C4F2B4</accession>